<dbReference type="RefSeq" id="XP_065664352.1">
    <property type="nucleotide sequence ID" value="XM_065808280.1"/>
</dbReference>
<evidence type="ECO:0000259" key="5">
    <source>
        <dbReference type="PROSITE" id="PS50865"/>
    </source>
</evidence>
<evidence type="ECO:0000256" key="3">
    <source>
        <dbReference type="ARBA" id="ARBA00022833"/>
    </source>
</evidence>
<evidence type="ECO:0000256" key="1">
    <source>
        <dbReference type="ARBA" id="ARBA00022723"/>
    </source>
</evidence>
<dbReference type="GeneID" id="101238502"/>
<gene>
    <name evidence="7" type="primary">LOC101238502</name>
</gene>
<dbReference type="PANTHER" id="PTHR46014">
    <property type="entry name" value="TETRATRICOPEPTIDE REPEAT PROTEIN 1"/>
    <property type="match status" value="1"/>
</dbReference>
<dbReference type="SUPFAM" id="SSF48371">
    <property type="entry name" value="ARM repeat"/>
    <property type="match status" value="1"/>
</dbReference>
<evidence type="ECO:0000256" key="4">
    <source>
        <dbReference type="PROSITE-ProRule" id="PRU00134"/>
    </source>
</evidence>
<dbReference type="PANTHER" id="PTHR46014:SF1">
    <property type="entry name" value="TETRATRICOPEPTIDE REPEAT PROTEIN 1"/>
    <property type="match status" value="1"/>
</dbReference>
<name>A0ABM4CR56_HYDVU</name>
<dbReference type="InterPro" id="IPR011990">
    <property type="entry name" value="TPR-like_helical_dom_sf"/>
</dbReference>
<dbReference type="InterPro" id="IPR052769">
    <property type="entry name" value="TPR_domain_protein"/>
</dbReference>
<sequence length="648" mass="75409">MSAYTVNNESSLYQDQWSLILLDSVKNKKVKRLKNLFDTLINGADISLVDDCWFEFLDSHPSHLDARNKSEMICTVFNWIYLFVNEKIKIKKVAVKELLTFLVKCKLHIFVSSVLQYSDNQTVFDDKNIFLSLFIIKEVLKLQSLKETSHTKELLEHSVIENLIQIIIKWNRPKLINVAAIDILFCFCMEHREACERIMDIEGHESLALFILKDWSEKSFINRGKFEDFTKIANMNNRYRMKLYESLDVRKPVLGWLSTPSLGPSVQMIMQLASYVLYNLMLSEDITKKLVNETNLLDILDTGLFNPSWHISRQYQMLVFAVAKHGGTLRDALLKNKSIFEALVNQLYSIDEDVTPRLMHLIEELSKGCKTANELYQSGFNPKLLINNGHFYAHSYHMDQIRTGFQKYVGGWRAEEQKAIDNSKHSDKIVDNRQNVDFLKRLGNDELKKKNYSKALQLYSEAIDRCSLRIKCPDGKDCPSWKKDLGENVFHWWVEPATLFASRAQCYLKLKNWKAAVSEASKAICACWIPSTEGAPHREKIFIKATYRRAKAWFELKDYLKALNDISCVCELASDNPLFKAFYKEVLLVHRKFKRRELVRHCGNCGAGEGIKLRRCAECYETYCSKICQSKDWVNHKHLCKMLKNRKD</sequence>
<dbReference type="InterPro" id="IPR019734">
    <property type="entry name" value="TPR_rpt"/>
</dbReference>
<evidence type="ECO:0000313" key="7">
    <source>
        <dbReference type="RefSeq" id="XP_065664352.1"/>
    </source>
</evidence>
<feature type="domain" description="MYND-type" evidence="5">
    <location>
        <begin position="602"/>
        <end position="640"/>
    </location>
</feature>
<keyword evidence="2 4" id="KW-0863">Zinc-finger</keyword>
<protein>
    <submittedName>
        <fullName evidence="7">Uncharacterized protein LOC101238502 isoform X4</fullName>
    </submittedName>
</protein>
<evidence type="ECO:0000256" key="2">
    <source>
        <dbReference type="ARBA" id="ARBA00022771"/>
    </source>
</evidence>
<dbReference type="Gene3D" id="1.25.40.10">
    <property type="entry name" value="Tetratricopeptide repeat domain"/>
    <property type="match status" value="1"/>
</dbReference>
<dbReference type="SUPFAM" id="SSF144232">
    <property type="entry name" value="HIT/MYND zinc finger-like"/>
    <property type="match status" value="1"/>
</dbReference>
<accession>A0ABM4CR56</accession>
<keyword evidence="3" id="KW-0862">Zinc</keyword>
<organism evidence="6 7">
    <name type="scientific">Hydra vulgaris</name>
    <name type="common">Hydra</name>
    <name type="synonym">Hydra attenuata</name>
    <dbReference type="NCBI Taxonomy" id="6087"/>
    <lineage>
        <taxon>Eukaryota</taxon>
        <taxon>Metazoa</taxon>
        <taxon>Cnidaria</taxon>
        <taxon>Hydrozoa</taxon>
        <taxon>Hydroidolina</taxon>
        <taxon>Anthoathecata</taxon>
        <taxon>Aplanulata</taxon>
        <taxon>Hydridae</taxon>
        <taxon>Hydra</taxon>
    </lineage>
</organism>
<dbReference type="InterPro" id="IPR002893">
    <property type="entry name" value="Znf_MYND"/>
</dbReference>
<proteinExistence type="predicted"/>
<dbReference type="InterPro" id="IPR016024">
    <property type="entry name" value="ARM-type_fold"/>
</dbReference>
<reference evidence="7" key="1">
    <citation type="submission" date="2025-08" db="UniProtKB">
        <authorList>
            <consortium name="RefSeq"/>
        </authorList>
    </citation>
    <scope>IDENTIFICATION</scope>
</reference>
<keyword evidence="1" id="KW-0479">Metal-binding</keyword>
<dbReference type="PROSITE" id="PS50865">
    <property type="entry name" value="ZF_MYND_2"/>
    <property type="match status" value="1"/>
</dbReference>
<keyword evidence="6" id="KW-1185">Reference proteome</keyword>
<dbReference type="Proteomes" id="UP001652625">
    <property type="component" value="Chromosome 10"/>
</dbReference>
<dbReference type="Gene3D" id="6.10.140.2220">
    <property type="match status" value="1"/>
</dbReference>
<dbReference type="Pfam" id="PF01753">
    <property type="entry name" value="zf-MYND"/>
    <property type="match status" value="1"/>
</dbReference>
<dbReference type="SMART" id="SM00028">
    <property type="entry name" value="TPR"/>
    <property type="match status" value="2"/>
</dbReference>
<evidence type="ECO:0000313" key="6">
    <source>
        <dbReference type="Proteomes" id="UP001652625"/>
    </source>
</evidence>
<dbReference type="SUPFAM" id="SSF48452">
    <property type="entry name" value="TPR-like"/>
    <property type="match status" value="1"/>
</dbReference>